<gene>
    <name evidence="1" type="ORF">DUPY_42750</name>
</gene>
<dbReference type="OrthoDB" id="9938579at2"/>
<dbReference type="AlphaFoldDB" id="A0A1E7WCY7"/>
<dbReference type="Proteomes" id="UP000175989">
    <property type="component" value="Unassembled WGS sequence"/>
</dbReference>
<evidence type="ECO:0000313" key="2">
    <source>
        <dbReference type="Proteomes" id="UP000175989"/>
    </source>
</evidence>
<evidence type="ECO:0008006" key="3">
    <source>
        <dbReference type="Google" id="ProtNLM"/>
    </source>
</evidence>
<keyword evidence="2" id="KW-1185">Reference proteome</keyword>
<sequence length="61" mass="6848">MAKFRVTVKYGNPGEYKNNSQDVNVEAGSEAIAIELAVNKFKNSNASYRNKEVDVVRIKEI</sequence>
<dbReference type="EMBL" id="LROM01000123">
    <property type="protein sequence ID" value="OEZ95501.1"/>
    <property type="molecule type" value="Genomic_DNA"/>
</dbReference>
<organism evidence="1 2">
    <name type="scientific">Duganella phyllosphaerae</name>
    <dbReference type="NCBI Taxonomy" id="762836"/>
    <lineage>
        <taxon>Bacteria</taxon>
        <taxon>Pseudomonadati</taxon>
        <taxon>Pseudomonadota</taxon>
        <taxon>Betaproteobacteria</taxon>
        <taxon>Burkholderiales</taxon>
        <taxon>Oxalobacteraceae</taxon>
        <taxon>Telluria group</taxon>
        <taxon>Duganella</taxon>
    </lineage>
</organism>
<comment type="caution">
    <text evidence="1">The sequence shown here is derived from an EMBL/GenBank/DDBJ whole genome shotgun (WGS) entry which is preliminary data.</text>
</comment>
<dbReference type="RefSeq" id="WP_141749631.1">
    <property type="nucleotide sequence ID" value="NZ_LROM01000123.1"/>
</dbReference>
<evidence type="ECO:0000313" key="1">
    <source>
        <dbReference type="EMBL" id="OEZ95501.1"/>
    </source>
</evidence>
<proteinExistence type="predicted"/>
<name>A0A1E7WCY7_9BURK</name>
<reference evidence="2" key="1">
    <citation type="journal article" date="2016" name="Front. Microbiol.">
        <title>Molecular Keys to the Janthinobacterium and Duganella spp. Interaction with the Plant Pathogen Fusarium graminearum.</title>
        <authorList>
            <person name="Haack F.S."/>
            <person name="Poehlein A."/>
            <person name="Kroger C."/>
            <person name="Voigt C.A."/>
            <person name="Piepenbring M."/>
            <person name="Bode H.B."/>
            <person name="Daniel R."/>
            <person name="Schafer W."/>
            <person name="Streit W.R."/>
        </authorList>
    </citation>
    <scope>NUCLEOTIDE SEQUENCE [LARGE SCALE GENOMIC DNA]</scope>
    <source>
        <strain evidence="2">T54</strain>
    </source>
</reference>
<accession>A0A1E7WCY7</accession>
<protein>
    <recommendedName>
        <fullName evidence="3">DUF1659 domain-containing protein</fullName>
    </recommendedName>
</protein>